<reference evidence="2" key="1">
    <citation type="journal article" date="2014" name="Int. J. Syst. Evol. Microbiol.">
        <title>Complete genome sequence of Corynebacterium casei LMG S-19264T (=DSM 44701T), isolated from a smear-ripened cheese.</title>
        <authorList>
            <consortium name="US DOE Joint Genome Institute (JGI-PGF)"/>
            <person name="Walter F."/>
            <person name="Albersmeier A."/>
            <person name="Kalinowski J."/>
            <person name="Ruckert C."/>
        </authorList>
    </citation>
    <scope>NUCLEOTIDE SEQUENCE</scope>
    <source>
        <strain evidence="2">CGMCC 1.15034</strain>
    </source>
</reference>
<dbReference type="OrthoDB" id="9855297at2"/>
<dbReference type="EMBL" id="BMHC01000026">
    <property type="protein sequence ID" value="GGI32805.1"/>
    <property type="molecule type" value="Genomic_DNA"/>
</dbReference>
<evidence type="ECO:0000256" key="1">
    <source>
        <dbReference type="SAM" id="Coils"/>
    </source>
</evidence>
<sequence length="79" mass="8873">MIGAIELLRKKADECERRAKRAIDKSDQAELMDMCAELHWLSGEAARLQSRITLLEASEPFVTDCRVTQTSAPLEARTP</sequence>
<accession>A0A410V044</accession>
<gene>
    <name evidence="2" type="ORF">GCM10010987_71250</name>
    <name evidence="3" type="ORF">XH86_04565</name>
</gene>
<reference evidence="3 4" key="2">
    <citation type="submission" date="2018-06" db="EMBL/GenBank/DDBJ databases">
        <title>Comparative genomics of rhizobia nodulating Arachis hypogaea in China.</title>
        <authorList>
            <person name="Li Y."/>
        </authorList>
    </citation>
    <scope>NUCLEOTIDE SEQUENCE [LARGE SCALE GENOMIC DNA]</scope>
    <source>
        <strain evidence="3 4">CCBAU 51658</strain>
    </source>
</reference>
<feature type="coiled-coil region" evidence="1">
    <location>
        <begin position="5"/>
        <end position="32"/>
    </location>
</feature>
<evidence type="ECO:0000313" key="3">
    <source>
        <dbReference type="EMBL" id="QOZ58099.1"/>
    </source>
</evidence>
<dbReference type="Proteomes" id="UP000625079">
    <property type="component" value="Unassembled WGS sequence"/>
</dbReference>
<dbReference type="RefSeq" id="WP_128963815.1">
    <property type="nucleotide sequence ID" value="NZ_BMHC01000026.1"/>
</dbReference>
<organism evidence="2 5">
    <name type="scientific">Bradyrhizobium guangdongense</name>
    <dbReference type="NCBI Taxonomy" id="1325090"/>
    <lineage>
        <taxon>Bacteria</taxon>
        <taxon>Pseudomonadati</taxon>
        <taxon>Pseudomonadota</taxon>
        <taxon>Alphaproteobacteria</taxon>
        <taxon>Hyphomicrobiales</taxon>
        <taxon>Nitrobacteraceae</taxon>
        <taxon>Bradyrhizobium</taxon>
    </lineage>
</organism>
<keyword evidence="4" id="KW-1185">Reference proteome</keyword>
<evidence type="ECO:0000313" key="4">
    <source>
        <dbReference type="Proteomes" id="UP000593880"/>
    </source>
</evidence>
<dbReference type="Proteomes" id="UP000593880">
    <property type="component" value="Chromosome"/>
</dbReference>
<evidence type="ECO:0000313" key="2">
    <source>
        <dbReference type="EMBL" id="GGI32805.1"/>
    </source>
</evidence>
<proteinExistence type="predicted"/>
<dbReference type="AlphaFoldDB" id="A0A410V044"/>
<evidence type="ECO:0000313" key="5">
    <source>
        <dbReference type="Proteomes" id="UP000625079"/>
    </source>
</evidence>
<protein>
    <submittedName>
        <fullName evidence="2">Uncharacterized protein</fullName>
    </submittedName>
</protein>
<name>A0A410V044_9BRAD</name>
<reference evidence="2" key="3">
    <citation type="submission" date="2022-12" db="EMBL/GenBank/DDBJ databases">
        <authorList>
            <person name="Sun Q."/>
            <person name="Zhou Y."/>
        </authorList>
    </citation>
    <scope>NUCLEOTIDE SEQUENCE</scope>
    <source>
        <strain evidence="2">CGMCC 1.15034</strain>
    </source>
</reference>
<keyword evidence="1" id="KW-0175">Coiled coil</keyword>
<dbReference type="EMBL" id="CP030057">
    <property type="protein sequence ID" value="QOZ58099.1"/>
    <property type="molecule type" value="Genomic_DNA"/>
</dbReference>